<keyword evidence="9 19" id="KW-0808">Transferase</keyword>
<evidence type="ECO:0000313" key="20">
    <source>
        <dbReference type="EMBL" id="PZN80643.1"/>
    </source>
</evidence>
<dbReference type="EC" id="2.7.8.26" evidence="5 19"/>
<dbReference type="PANTHER" id="PTHR34148">
    <property type="entry name" value="ADENOSYLCOBINAMIDE-GDP RIBAZOLETRANSFERASE"/>
    <property type="match status" value="1"/>
</dbReference>
<dbReference type="NCBIfam" id="NF001278">
    <property type="entry name" value="PRK00235.1-5"/>
    <property type="match status" value="1"/>
</dbReference>
<evidence type="ECO:0000256" key="2">
    <source>
        <dbReference type="ARBA" id="ARBA00004651"/>
    </source>
</evidence>
<evidence type="ECO:0000256" key="18">
    <source>
        <dbReference type="ARBA" id="ARBA00049504"/>
    </source>
</evidence>
<dbReference type="Pfam" id="PF02654">
    <property type="entry name" value="CobS"/>
    <property type="match status" value="1"/>
</dbReference>
<evidence type="ECO:0000256" key="7">
    <source>
        <dbReference type="ARBA" id="ARBA00022475"/>
    </source>
</evidence>
<keyword evidence="13 19" id="KW-0472">Membrane</keyword>
<comment type="subcellular location">
    <subcellularLocation>
        <location evidence="2 19">Cell membrane</location>
        <topology evidence="2 19">Multi-pass membrane protein</topology>
    </subcellularLocation>
</comment>
<evidence type="ECO:0000256" key="8">
    <source>
        <dbReference type="ARBA" id="ARBA00022573"/>
    </source>
</evidence>
<evidence type="ECO:0000256" key="4">
    <source>
        <dbReference type="ARBA" id="ARBA00010561"/>
    </source>
</evidence>
<evidence type="ECO:0000256" key="19">
    <source>
        <dbReference type="HAMAP-Rule" id="MF_00719"/>
    </source>
</evidence>
<dbReference type="UniPathway" id="UPA00148">
    <property type="reaction ID" value="UER00238"/>
</dbReference>
<dbReference type="Proteomes" id="UP000249396">
    <property type="component" value="Unassembled WGS sequence"/>
</dbReference>
<comment type="catalytic activity">
    <reaction evidence="17 19">
        <text>alpha-ribazole + adenosylcob(III)inamide-GDP = adenosylcob(III)alamin + GMP + H(+)</text>
        <dbReference type="Rhea" id="RHEA:16049"/>
        <dbReference type="ChEBI" id="CHEBI:10329"/>
        <dbReference type="ChEBI" id="CHEBI:15378"/>
        <dbReference type="ChEBI" id="CHEBI:18408"/>
        <dbReference type="ChEBI" id="CHEBI:58115"/>
        <dbReference type="ChEBI" id="CHEBI:60487"/>
        <dbReference type="EC" id="2.7.8.26"/>
    </reaction>
</comment>
<reference evidence="20 21" key="1">
    <citation type="journal article" date="2018" name="Aquat. Microb. Ecol.">
        <title>Gammaproteobacterial methanotrophs dominate.</title>
        <authorList>
            <person name="Rissanen A.J."/>
            <person name="Saarenheimo J."/>
            <person name="Tiirola M."/>
            <person name="Peura S."/>
            <person name="Aalto S.L."/>
            <person name="Karvinen A."/>
            <person name="Nykanen H."/>
        </authorList>
    </citation>
    <scope>NUCLEOTIDE SEQUENCE [LARGE SCALE GENOMIC DNA]</scope>
    <source>
        <strain evidence="20">AMbin10</strain>
    </source>
</reference>
<dbReference type="AlphaFoldDB" id="A0A2W4RBQ4"/>
<evidence type="ECO:0000256" key="1">
    <source>
        <dbReference type="ARBA" id="ARBA00001946"/>
    </source>
</evidence>
<dbReference type="PANTHER" id="PTHR34148:SF1">
    <property type="entry name" value="ADENOSYLCOBINAMIDE-GDP RIBAZOLETRANSFERASE"/>
    <property type="match status" value="1"/>
</dbReference>
<feature type="transmembrane region" description="Helical" evidence="19">
    <location>
        <begin position="110"/>
        <end position="128"/>
    </location>
</feature>
<accession>A0A2W4RBQ4</accession>
<evidence type="ECO:0000256" key="10">
    <source>
        <dbReference type="ARBA" id="ARBA00022692"/>
    </source>
</evidence>
<feature type="transmembrane region" description="Helical" evidence="19">
    <location>
        <begin position="181"/>
        <end position="209"/>
    </location>
</feature>
<gene>
    <name evidence="19" type="primary">cobS</name>
    <name evidence="20" type="ORF">DM484_09585</name>
</gene>
<organism evidence="20 21">
    <name type="scientific">Candidatus Methylumidiphilus alinenensis</name>
    <dbReference type="NCBI Taxonomy" id="2202197"/>
    <lineage>
        <taxon>Bacteria</taxon>
        <taxon>Pseudomonadati</taxon>
        <taxon>Pseudomonadota</taxon>
        <taxon>Gammaproteobacteria</taxon>
        <taxon>Methylococcales</taxon>
        <taxon>Candidatus Methylumidiphilus</taxon>
    </lineage>
</organism>
<evidence type="ECO:0000256" key="11">
    <source>
        <dbReference type="ARBA" id="ARBA00022842"/>
    </source>
</evidence>
<comment type="caution">
    <text evidence="20">The sequence shown here is derived from an EMBL/GenBank/DDBJ whole genome shotgun (WGS) entry which is preliminary data.</text>
</comment>
<dbReference type="EMBL" id="QJPH01000279">
    <property type="protein sequence ID" value="PZN80643.1"/>
    <property type="molecule type" value="Genomic_DNA"/>
</dbReference>
<keyword evidence="8 19" id="KW-0169">Cobalamin biosynthesis</keyword>
<evidence type="ECO:0000256" key="15">
    <source>
        <dbReference type="ARBA" id="ARBA00032605"/>
    </source>
</evidence>
<dbReference type="NCBIfam" id="TIGR00317">
    <property type="entry name" value="cobS"/>
    <property type="match status" value="1"/>
</dbReference>
<evidence type="ECO:0000256" key="17">
    <source>
        <dbReference type="ARBA" id="ARBA00048623"/>
    </source>
</evidence>
<proteinExistence type="inferred from homology"/>
<dbReference type="GO" id="GO:0051073">
    <property type="term" value="F:adenosylcobinamide-GDP ribazoletransferase activity"/>
    <property type="evidence" value="ECO:0007669"/>
    <property type="project" value="UniProtKB-UniRule"/>
</dbReference>
<evidence type="ECO:0000256" key="13">
    <source>
        <dbReference type="ARBA" id="ARBA00023136"/>
    </source>
</evidence>
<protein>
    <recommendedName>
        <fullName evidence="6 19">Adenosylcobinamide-GDP ribazoletransferase</fullName>
        <ecNumber evidence="5 19">2.7.8.26</ecNumber>
    </recommendedName>
    <alternativeName>
        <fullName evidence="16 19">Cobalamin synthase</fullName>
    </alternativeName>
    <alternativeName>
        <fullName evidence="15 19">Cobalamin-5'-phosphate synthase</fullName>
    </alternativeName>
</protein>
<dbReference type="InterPro" id="IPR003805">
    <property type="entry name" value="CobS"/>
</dbReference>
<dbReference type="GO" id="GO:0008818">
    <property type="term" value="F:cobalamin 5'-phosphate synthase activity"/>
    <property type="evidence" value="ECO:0007669"/>
    <property type="project" value="UniProtKB-UniRule"/>
</dbReference>
<evidence type="ECO:0000313" key="21">
    <source>
        <dbReference type="Proteomes" id="UP000249396"/>
    </source>
</evidence>
<feature type="transmembrane region" description="Helical" evidence="19">
    <location>
        <begin position="62"/>
        <end position="80"/>
    </location>
</feature>
<keyword evidence="12 19" id="KW-1133">Transmembrane helix</keyword>
<dbReference type="GO" id="GO:0009236">
    <property type="term" value="P:cobalamin biosynthetic process"/>
    <property type="evidence" value="ECO:0007669"/>
    <property type="project" value="UniProtKB-UniRule"/>
</dbReference>
<sequence length="251" mass="26952">MKGLNDFAIALQFLTRLPIPFKIHFTPKGQAWSLLWHPLVGLLIGALLLSIQSLLVGVGPPLASALLLTAWVSITGGLHLDGLADCADAWAGGQGDQARSLRIMKDPNSGPIAVVALILLLLMKFAALEELAGRSNLMPLLWTPMLARSLVPILLLTTPYVRENGLGRPMAENLPRKPAWLAALIYLICALIMLGPWPILATVLTFWWLRRLMLKRIGGCTGDTLGASIEIAEALVLVVCALAIQAPLPSG</sequence>
<keyword evidence="7 19" id="KW-1003">Cell membrane</keyword>
<keyword evidence="11 19" id="KW-0460">Magnesium</keyword>
<evidence type="ECO:0000256" key="16">
    <source>
        <dbReference type="ARBA" id="ARBA00032853"/>
    </source>
</evidence>
<evidence type="ECO:0000256" key="3">
    <source>
        <dbReference type="ARBA" id="ARBA00004663"/>
    </source>
</evidence>
<dbReference type="HAMAP" id="MF_00719">
    <property type="entry name" value="CobS"/>
    <property type="match status" value="1"/>
</dbReference>
<comment type="similarity">
    <text evidence="4 19">Belongs to the CobS family.</text>
</comment>
<comment type="cofactor">
    <cofactor evidence="1 19">
        <name>Mg(2+)</name>
        <dbReference type="ChEBI" id="CHEBI:18420"/>
    </cofactor>
</comment>
<evidence type="ECO:0000256" key="5">
    <source>
        <dbReference type="ARBA" id="ARBA00013200"/>
    </source>
</evidence>
<evidence type="ECO:0000256" key="9">
    <source>
        <dbReference type="ARBA" id="ARBA00022679"/>
    </source>
</evidence>
<feature type="transmembrane region" description="Helical" evidence="19">
    <location>
        <begin position="140"/>
        <end position="161"/>
    </location>
</feature>
<keyword evidence="10 19" id="KW-0812">Transmembrane</keyword>
<name>A0A2W4RBQ4_9GAMM</name>
<evidence type="ECO:0000256" key="14">
    <source>
        <dbReference type="ARBA" id="ARBA00025228"/>
    </source>
</evidence>
<evidence type="ECO:0000256" key="12">
    <source>
        <dbReference type="ARBA" id="ARBA00022989"/>
    </source>
</evidence>
<feature type="transmembrane region" description="Helical" evidence="19">
    <location>
        <begin position="35"/>
        <end position="55"/>
    </location>
</feature>
<comment type="function">
    <text evidence="14 19">Joins adenosylcobinamide-GDP and alpha-ribazole to generate adenosylcobalamin (Ado-cobalamin). Also synthesizes adenosylcobalamin 5'-phosphate from adenosylcobinamide-GDP and alpha-ribazole 5'-phosphate.</text>
</comment>
<comment type="pathway">
    <text evidence="3 19">Cofactor biosynthesis; adenosylcobalamin biosynthesis; adenosylcobalamin from cob(II)yrinate a,c-diamide: step 7/7.</text>
</comment>
<comment type="catalytic activity">
    <reaction evidence="18 19">
        <text>alpha-ribazole 5'-phosphate + adenosylcob(III)inamide-GDP = adenosylcob(III)alamin 5'-phosphate + GMP + H(+)</text>
        <dbReference type="Rhea" id="RHEA:23560"/>
        <dbReference type="ChEBI" id="CHEBI:15378"/>
        <dbReference type="ChEBI" id="CHEBI:57918"/>
        <dbReference type="ChEBI" id="CHEBI:58115"/>
        <dbReference type="ChEBI" id="CHEBI:60487"/>
        <dbReference type="ChEBI" id="CHEBI:60493"/>
        <dbReference type="EC" id="2.7.8.26"/>
    </reaction>
</comment>
<dbReference type="GO" id="GO:0005886">
    <property type="term" value="C:plasma membrane"/>
    <property type="evidence" value="ECO:0007669"/>
    <property type="project" value="UniProtKB-SubCell"/>
</dbReference>
<evidence type="ECO:0000256" key="6">
    <source>
        <dbReference type="ARBA" id="ARBA00015850"/>
    </source>
</evidence>